<evidence type="ECO:0000313" key="1">
    <source>
        <dbReference type="EMBL" id="KAA8900886.1"/>
    </source>
</evidence>
<name>A0A642UKJ1_9ASCO</name>
<evidence type="ECO:0008006" key="3">
    <source>
        <dbReference type="Google" id="ProtNLM"/>
    </source>
</evidence>
<dbReference type="EMBL" id="SWFS01000492">
    <property type="protein sequence ID" value="KAA8900886.1"/>
    <property type="molecule type" value="Genomic_DNA"/>
</dbReference>
<keyword evidence="2" id="KW-1185">Reference proteome</keyword>
<evidence type="ECO:0000313" key="2">
    <source>
        <dbReference type="Proteomes" id="UP000761534"/>
    </source>
</evidence>
<gene>
    <name evidence="1" type="ORF">TRICI_006112</name>
</gene>
<sequence>MTTAEEYWGQVMEVVNEAKKGQPPGDPTNMLAALREHVVGDHVLYADKPGTQKFVDRAIKLFSDFREQQGVSLSAVPSPYDIRTFLVHLSMKLGSRRPDGKVRAEYALAVAKKIVAYNLVIHEAVFAFPEDEYARLYRTTQRLVQKGKLYAKTDEKIGKSKMHAIKDYNTLSPEVGLLAMHHIVCTNIYNSALHGTWSWDLVVYESMVLVLYLATGLRPGDMAVSAGYTKDTCLHWGDINLVLNGAPLLKNLQCRIVFKHVKGQKGKKNIALTREFTPLLNHPAICPIQCLLNHAIRNGLVNGTSLNDVLQKVDSDSRVVWTHKDWPVLCSIDTSSKRCLKLNEPVGASQPTDILQKLGVAANVSGNLTMRGVRNAAIVEFSMSKEKTFDGAIVSKKVSAVQLMHSKSSLDRGITARQTGSMALDMLQPRLETATYSRVSPIQFSTECYATYFAQHQQQCNNEAKSTTVDNNGKKSIETAQRQRSYKAKFRSLEEYRTSNSAPFPAARLENGCYLECPLSKNNTPSSTNCGDASELNRLLYDLCRKKIGEWTRKTIQQLNSIVPMTDPYEYSHFITTTNVYHKYELASAYGSPDFKAKIKAHCVEGHSRDPPSILLFFCPHDDCEYHSPFEKKYQDHVQLHSSI</sequence>
<dbReference type="VEuPathDB" id="FungiDB:TRICI_006112"/>
<dbReference type="AlphaFoldDB" id="A0A642UKJ1"/>
<accession>A0A642UKJ1</accession>
<dbReference type="OrthoDB" id="3942336at2759"/>
<reference evidence="1" key="1">
    <citation type="journal article" date="2019" name="G3 (Bethesda)">
        <title>Genome Assemblies of Two Rare Opportunistic Yeast Pathogens: Diutina rugosa (syn. Candida rugosa) and Trichomonascus ciferrii (syn. Candida ciferrii).</title>
        <authorList>
            <person name="Mixao V."/>
            <person name="Saus E."/>
            <person name="Hansen A.P."/>
            <person name="Lass-Florl C."/>
            <person name="Gabaldon T."/>
        </authorList>
    </citation>
    <scope>NUCLEOTIDE SEQUENCE</scope>
    <source>
        <strain evidence="1">CBS 4856</strain>
    </source>
</reference>
<protein>
    <recommendedName>
        <fullName evidence="3">C2H2-type domain-containing protein</fullName>
    </recommendedName>
</protein>
<proteinExistence type="predicted"/>
<comment type="caution">
    <text evidence="1">The sequence shown here is derived from an EMBL/GenBank/DDBJ whole genome shotgun (WGS) entry which is preliminary data.</text>
</comment>
<dbReference type="Proteomes" id="UP000761534">
    <property type="component" value="Unassembled WGS sequence"/>
</dbReference>
<organism evidence="1 2">
    <name type="scientific">Trichomonascus ciferrii</name>
    <dbReference type="NCBI Taxonomy" id="44093"/>
    <lineage>
        <taxon>Eukaryota</taxon>
        <taxon>Fungi</taxon>
        <taxon>Dikarya</taxon>
        <taxon>Ascomycota</taxon>
        <taxon>Saccharomycotina</taxon>
        <taxon>Dipodascomycetes</taxon>
        <taxon>Dipodascales</taxon>
        <taxon>Trichomonascaceae</taxon>
        <taxon>Trichomonascus</taxon>
        <taxon>Trichomonascus ciferrii complex</taxon>
    </lineage>
</organism>